<reference evidence="1" key="2">
    <citation type="submission" date="2020-08" db="EMBL/GenBank/DDBJ databases">
        <title>Plant Genome Project.</title>
        <authorList>
            <person name="Zhang R.-G."/>
        </authorList>
    </citation>
    <scope>NUCLEOTIDE SEQUENCE</scope>
    <source>
        <strain evidence="1">Huo1</strain>
        <tissue evidence="1">Leaf</tissue>
    </source>
</reference>
<protein>
    <submittedName>
        <fullName evidence="1">Uncharacterized protein</fullName>
    </submittedName>
</protein>
<evidence type="ECO:0000313" key="2">
    <source>
        <dbReference type="Proteomes" id="UP000298416"/>
    </source>
</evidence>
<keyword evidence="2" id="KW-1185">Reference proteome</keyword>
<sequence length="120" mass="14059">MELNLVVVGVEKDGCVDTKSSVWGKTPKCRRYMAREEEHRSQYMGKEMKLETRLALSWGCPRVTRHQSRFQRERDAHSCIVALKAIVESWPCFTSYFPKPLPTLVSFFTCLPNYTKNNYY</sequence>
<organism evidence="1">
    <name type="scientific">Salvia splendens</name>
    <name type="common">Scarlet sage</name>
    <dbReference type="NCBI Taxonomy" id="180675"/>
    <lineage>
        <taxon>Eukaryota</taxon>
        <taxon>Viridiplantae</taxon>
        <taxon>Streptophyta</taxon>
        <taxon>Embryophyta</taxon>
        <taxon>Tracheophyta</taxon>
        <taxon>Spermatophyta</taxon>
        <taxon>Magnoliopsida</taxon>
        <taxon>eudicotyledons</taxon>
        <taxon>Gunneridae</taxon>
        <taxon>Pentapetalae</taxon>
        <taxon>asterids</taxon>
        <taxon>lamiids</taxon>
        <taxon>Lamiales</taxon>
        <taxon>Lamiaceae</taxon>
        <taxon>Nepetoideae</taxon>
        <taxon>Mentheae</taxon>
        <taxon>Salviinae</taxon>
        <taxon>Salvia</taxon>
        <taxon>Salvia subgen. Calosphace</taxon>
        <taxon>core Calosphace</taxon>
    </lineage>
</organism>
<dbReference type="EMBL" id="PNBA02000009">
    <property type="protein sequence ID" value="KAG6413221.1"/>
    <property type="molecule type" value="Genomic_DNA"/>
</dbReference>
<gene>
    <name evidence="1" type="ORF">SASPL_125928</name>
</gene>
<reference evidence="1" key="1">
    <citation type="submission" date="2018-01" db="EMBL/GenBank/DDBJ databases">
        <authorList>
            <person name="Mao J.F."/>
        </authorList>
    </citation>
    <scope>NUCLEOTIDE SEQUENCE</scope>
    <source>
        <strain evidence="1">Huo1</strain>
        <tissue evidence="1">Leaf</tissue>
    </source>
</reference>
<name>A0A8X8XKW7_SALSN</name>
<dbReference type="Proteomes" id="UP000298416">
    <property type="component" value="Unassembled WGS sequence"/>
</dbReference>
<accession>A0A8X8XKW7</accession>
<comment type="caution">
    <text evidence="1">The sequence shown here is derived from an EMBL/GenBank/DDBJ whole genome shotgun (WGS) entry which is preliminary data.</text>
</comment>
<dbReference type="AlphaFoldDB" id="A0A8X8XKW7"/>
<proteinExistence type="predicted"/>
<evidence type="ECO:0000313" key="1">
    <source>
        <dbReference type="EMBL" id="KAG6413221.1"/>
    </source>
</evidence>